<protein>
    <submittedName>
        <fullName evidence="1">Uncharacterized protein</fullName>
    </submittedName>
</protein>
<accession>A0ABQ8TCN1</accession>
<gene>
    <name evidence="1" type="ORF">ANN_06086</name>
</gene>
<proteinExistence type="predicted"/>
<sequence>MAGLCEGGNEPPDSLKAILRKNSPQYVFRNSSHSCHYRRHRTYRFDLMNIRVVSHTLCGGGRQRQTTVSHAGVSRALARTRLSSCITVDIVKSKTYILKNDLGLLMEYCICLEFIYTTHATRALQGRDLSGEELIYWITYIHF</sequence>
<comment type="caution">
    <text evidence="1">The sequence shown here is derived from an EMBL/GenBank/DDBJ whole genome shotgun (WGS) entry which is preliminary data.</text>
</comment>
<evidence type="ECO:0000313" key="1">
    <source>
        <dbReference type="EMBL" id="KAJ4444294.1"/>
    </source>
</evidence>
<organism evidence="1 2">
    <name type="scientific">Periplaneta americana</name>
    <name type="common">American cockroach</name>
    <name type="synonym">Blatta americana</name>
    <dbReference type="NCBI Taxonomy" id="6978"/>
    <lineage>
        <taxon>Eukaryota</taxon>
        <taxon>Metazoa</taxon>
        <taxon>Ecdysozoa</taxon>
        <taxon>Arthropoda</taxon>
        <taxon>Hexapoda</taxon>
        <taxon>Insecta</taxon>
        <taxon>Pterygota</taxon>
        <taxon>Neoptera</taxon>
        <taxon>Polyneoptera</taxon>
        <taxon>Dictyoptera</taxon>
        <taxon>Blattodea</taxon>
        <taxon>Blattoidea</taxon>
        <taxon>Blattidae</taxon>
        <taxon>Blattinae</taxon>
        <taxon>Periplaneta</taxon>
    </lineage>
</organism>
<dbReference type="EMBL" id="JAJSOF020000011">
    <property type="protein sequence ID" value="KAJ4444294.1"/>
    <property type="molecule type" value="Genomic_DNA"/>
</dbReference>
<keyword evidence="2" id="KW-1185">Reference proteome</keyword>
<dbReference type="Proteomes" id="UP001148838">
    <property type="component" value="Unassembled WGS sequence"/>
</dbReference>
<name>A0ABQ8TCN1_PERAM</name>
<evidence type="ECO:0000313" key="2">
    <source>
        <dbReference type="Proteomes" id="UP001148838"/>
    </source>
</evidence>
<reference evidence="1 2" key="1">
    <citation type="journal article" date="2022" name="Allergy">
        <title>Genome assembly and annotation of Periplaneta americana reveal a comprehensive cockroach allergen profile.</title>
        <authorList>
            <person name="Wang L."/>
            <person name="Xiong Q."/>
            <person name="Saelim N."/>
            <person name="Wang L."/>
            <person name="Nong W."/>
            <person name="Wan A.T."/>
            <person name="Shi M."/>
            <person name="Liu X."/>
            <person name="Cao Q."/>
            <person name="Hui J.H.L."/>
            <person name="Sookrung N."/>
            <person name="Leung T.F."/>
            <person name="Tungtrongchitr A."/>
            <person name="Tsui S.K.W."/>
        </authorList>
    </citation>
    <scope>NUCLEOTIDE SEQUENCE [LARGE SCALE GENOMIC DNA]</scope>
    <source>
        <strain evidence="1">PWHHKU_190912</strain>
    </source>
</reference>